<keyword evidence="2" id="KW-1185">Reference proteome</keyword>
<gene>
    <name evidence="1" type="ORF">LA76x_2751</name>
</gene>
<dbReference type="EMBL" id="CP011129">
    <property type="protein sequence ID" value="ALN80881.1"/>
    <property type="molecule type" value="Genomic_DNA"/>
</dbReference>
<protein>
    <submittedName>
        <fullName evidence="1">Uncharacterized protein</fullName>
    </submittedName>
</protein>
<accession>A0A0S2FBH1</accession>
<evidence type="ECO:0000313" key="1">
    <source>
        <dbReference type="EMBL" id="ALN80881.1"/>
    </source>
</evidence>
<organism evidence="1 2">
    <name type="scientific">Lysobacter antibioticus</name>
    <dbReference type="NCBI Taxonomy" id="84531"/>
    <lineage>
        <taxon>Bacteria</taxon>
        <taxon>Pseudomonadati</taxon>
        <taxon>Pseudomonadota</taxon>
        <taxon>Gammaproteobacteria</taxon>
        <taxon>Lysobacterales</taxon>
        <taxon>Lysobacteraceae</taxon>
        <taxon>Lysobacter</taxon>
    </lineage>
</organism>
<dbReference type="Proteomes" id="UP000060787">
    <property type="component" value="Chromosome"/>
</dbReference>
<dbReference type="STRING" id="84531.LA76x_2751"/>
<proteinExistence type="predicted"/>
<dbReference type="RefSeq" id="WP_057918082.1">
    <property type="nucleotide sequence ID" value="NZ_CP011129.1"/>
</dbReference>
<name>A0A0S2FBH1_LYSAN</name>
<evidence type="ECO:0000313" key="2">
    <source>
        <dbReference type="Proteomes" id="UP000060787"/>
    </source>
</evidence>
<sequence>MSLFGDLASGISQALGAGIGSLGGPLGTMIGREIGGVIGDFVAGAADQFLGLANDAAQDSDLPEAAKFVLNTAYDIGFN</sequence>
<dbReference type="PATRIC" id="fig|84531.8.peg.2763"/>
<reference evidence="1 2" key="1">
    <citation type="journal article" date="2015" name="BMC Genomics">
        <title>Comparative genomics and metabolic profiling of the genus Lysobacter.</title>
        <authorList>
            <person name="de Bruijn I."/>
            <person name="Cheng X."/>
            <person name="de Jager V."/>
            <person name="Exposito R.G."/>
            <person name="Watrous J."/>
            <person name="Patel N."/>
            <person name="Postma J."/>
            <person name="Dorrestein P.C."/>
            <person name="Kobayashi D."/>
            <person name="Raaijmakers J.M."/>
        </authorList>
    </citation>
    <scope>NUCLEOTIDE SEQUENCE [LARGE SCALE GENOMIC DNA]</scope>
    <source>
        <strain evidence="1 2">76</strain>
    </source>
</reference>
<dbReference type="AlphaFoldDB" id="A0A0S2FBH1"/>
<dbReference type="KEGG" id="lab:LA76x_2751"/>